<name>X0VG83_9ZZZZ</name>
<comment type="caution">
    <text evidence="2">The sequence shown here is derived from an EMBL/GenBank/DDBJ whole genome shotgun (WGS) entry which is preliminary data.</text>
</comment>
<dbReference type="PROSITE" id="PS50093">
    <property type="entry name" value="PKD"/>
    <property type="match status" value="1"/>
</dbReference>
<protein>
    <recommendedName>
        <fullName evidence="1">PKD domain-containing protein</fullName>
    </recommendedName>
</protein>
<gene>
    <name evidence="2" type="ORF">S01H1_50712</name>
</gene>
<dbReference type="InterPro" id="IPR000601">
    <property type="entry name" value="PKD_dom"/>
</dbReference>
<evidence type="ECO:0000259" key="1">
    <source>
        <dbReference type="PROSITE" id="PS50093"/>
    </source>
</evidence>
<feature type="non-terminal residue" evidence="2">
    <location>
        <position position="1"/>
    </location>
</feature>
<dbReference type="InterPro" id="IPR035986">
    <property type="entry name" value="PKD_dom_sf"/>
</dbReference>
<dbReference type="Gene3D" id="2.60.40.10">
    <property type="entry name" value="Immunoglobulins"/>
    <property type="match status" value="2"/>
</dbReference>
<dbReference type="InterPro" id="IPR013783">
    <property type="entry name" value="Ig-like_fold"/>
</dbReference>
<organism evidence="2">
    <name type="scientific">marine sediment metagenome</name>
    <dbReference type="NCBI Taxonomy" id="412755"/>
    <lineage>
        <taxon>unclassified sequences</taxon>
        <taxon>metagenomes</taxon>
        <taxon>ecological metagenomes</taxon>
    </lineage>
</organism>
<dbReference type="EMBL" id="BARS01032683">
    <property type="protein sequence ID" value="GAG17315.1"/>
    <property type="molecule type" value="Genomic_DNA"/>
</dbReference>
<accession>X0VG83</accession>
<reference evidence="2" key="1">
    <citation type="journal article" date="2014" name="Front. Microbiol.">
        <title>High frequency of phylogenetically diverse reductive dehalogenase-homologous genes in deep subseafloor sedimentary metagenomes.</title>
        <authorList>
            <person name="Kawai M."/>
            <person name="Futagami T."/>
            <person name="Toyoda A."/>
            <person name="Takaki Y."/>
            <person name="Nishi S."/>
            <person name="Hori S."/>
            <person name="Arai W."/>
            <person name="Tsubouchi T."/>
            <person name="Morono Y."/>
            <person name="Uchiyama I."/>
            <person name="Ito T."/>
            <person name="Fujiyama A."/>
            <person name="Inagaki F."/>
            <person name="Takami H."/>
        </authorList>
    </citation>
    <scope>NUCLEOTIDE SEQUENCE</scope>
    <source>
        <strain evidence="2">Expedition CK06-06</strain>
    </source>
</reference>
<dbReference type="SUPFAM" id="SSF49299">
    <property type="entry name" value="PKD domain"/>
    <property type="match status" value="2"/>
</dbReference>
<proteinExistence type="predicted"/>
<evidence type="ECO:0000313" key="2">
    <source>
        <dbReference type="EMBL" id="GAG17315.1"/>
    </source>
</evidence>
<dbReference type="AlphaFoldDB" id="X0VG83"/>
<sequence>GETVLSSSSTYSANNGTLTMTLGTPRTISVGANEDWVVIYTLAGSAGIGNTLIVSVKANTDINAVGTISECSITPSGAPVIGNIKTISDISADITSGTAPLKVNFTSQFGTKNTVVQYEWDFDYNGITFRPDFSSNLTGNINAAYEIAGTYTTRLRITYADGTVIYRDTTITVSAPSGSPDISGVFIEPLMTIETAPLTIAFTVSATTDNGKIEAYFTDFNGDDIIDFTSTTADTAVYTYTAEGTYTVIVQVQNSDGLMT</sequence>
<feature type="non-terminal residue" evidence="2">
    <location>
        <position position="260"/>
    </location>
</feature>
<feature type="domain" description="PKD" evidence="1">
    <location>
        <begin position="86"/>
        <end position="180"/>
    </location>
</feature>